<comment type="caution">
    <text evidence="3">The sequence shown here is derived from an EMBL/GenBank/DDBJ whole genome shotgun (WGS) entry which is preliminary data.</text>
</comment>
<dbReference type="PANTHER" id="PTHR48100:SF1">
    <property type="entry name" value="HISTIDINE PHOSPHATASE FAMILY PROTEIN-RELATED"/>
    <property type="match status" value="1"/>
</dbReference>
<dbReference type="SMART" id="SM00855">
    <property type="entry name" value="PGAM"/>
    <property type="match status" value="1"/>
</dbReference>
<accession>A0ABV8Q4M8</accession>
<dbReference type="Pfam" id="PF00300">
    <property type="entry name" value="His_Phos_1"/>
    <property type="match status" value="1"/>
</dbReference>
<dbReference type="SUPFAM" id="SSF53254">
    <property type="entry name" value="Phosphoglycerate mutase-like"/>
    <property type="match status" value="1"/>
</dbReference>
<dbReference type="InterPro" id="IPR001345">
    <property type="entry name" value="PG/BPGM_mutase_AS"/>
</dbReference>
<dbReference type="PANTHER" id="PTHR48100">
    <property type="entry name" value="BROAD-SPECIFICITY PHOSPHATASE YOR283W-RELATED"/>
    <property type="match status" value="1"/>
</dbReference>
<name>A0ABV8Q4M8_9MICO</name>
<protein>
    <submittedName>
        <fullName evidence="3">Histidine phosphatase family protein</fullName>
    </submittedName>
</protein>
<dbReference type="InterPro" id="IPR013078">
    <property type="entry name" value="His_Pase_superF_clade-1"/>
</dbReference>
<dbReference type="InterPro" id="IPR050275">
    <property type="entry name" value="PGM_Phosphatase"/>
</dbReference>
<keyword evidence="1" id="KW-0324">Glycolysis</keyword>
<dbReference type="InterPro" id="IPR029033">
    <property type="entry name" value="His_PPase_superfam"/>
</dbReference>
<keyword evidence="4" id="KW-1185">Reference proteome</keyword>
<dbReference type="PROSITE" id="PS00175">
    <property type="entry name" value="PG_MUTASE"/>
    <property type="match status" value="1"/>
</dbReference>
<sequence>MSTQNLYLARHGQTALNAEGRLRGLANPPLDHVGVAEAERLAWALADKGAGIVLCSPLDRARRTGEIISQAAGIPLQIDERFNDRDYGPQTGQIKADVETQYGSVDEAPGVEPVHDIIERALPALDSVLDEDTTRDVIIVTHDALIRPLILCIDGRIRATAPTASWNHLRRESGHWSVVAIDQKPAAD</sequence>
<dbReference type="RefSeq" id="WP_390227881.1">
    <property type="nucleotide sequence ID" value="NZ_JBHSCN010000003.1"/>
</dbReference>
<evidence type="ECO:0000256" key="2">
    <source>
        <dbReference type="ARBA" id="ARBA00023235"/>
    </source>
</evidence>
<dbReference type="Gene3D" id="3.40.50.1240">
    <property type="entry name" value="Phosphoglycerate mutase-like"/>
    <property type="match status" value="1"/>
</dbReference>
<evidence type="ECO:0000256" key="1">
    <source>
        <dbReference type="ARBA" id="ARBA00023152"/>
    </source>
</evidence>
<proteinExistence type="predicted"/>
<reference evidence="4" key="1">
    <citation type="journal article" date="2019" name="Int. J. Syst. Evol. Microbiol.">
        <title>The Global Catalogue of Microorganisms (GCM) 10K type strain sequencing project: providing services to taxonomists for standard genome sequencing and annotation.</title>
        <authorList>
            <consortium name="The Broad Institute Genomics Platform"/>
            <consortium name="The Broad Institute Genome Sequencing Center for Infectious Disease"/>
            <person name="Wu L."/>
            <person name="Ma J."/>
        </authorList>
    </citation>
    <scope>NUCLEOTIDE SEQUENCE [LARGE SCALE GENOMIC DNA]</scope>
    <source>
        <strain evidence="4">CGMCC 1.10363</strain>
    </source>
</reference>
<dbReference type="CDD" id="cd07067">
    <property type="entry name" value="HP_PGM_like"/>
    <property type="match status" value="1"/>
</dbReference>
<keyword evidence="2" id="KW-0413">Isomerase</keyword>
<gene>
    <name evidence="3" type="ORF">ACFOYW_06055</name>
</gene>
<evidence type="ECO:0000313" key="4">
    <source>
        <dbReference type="Proteomes" id="UP001595900"/>
    </source>
</evidence>
<dbReference type="Proteomes" id="UP001595900">
    <property type="component" value="Unassembled WGS sequence"/>
</dbReference>
<organism evidence="3 4">
    <name type="scientific">Gryllotalpicola reticulitermitis</name>
    <dbReference type="NCBI Taxonomy" id="1184153"/>
    <lineage>
        <taxon>Bacteria</taxon>
        <taxon>Bacillati</taxon>
        <taxon>Actinomycetota</taxon>
        <taxon>Actinomycetes</taxon>
        <taxon>Micrococcales</taxon>
        <taxon>Microbacteriaceae</taxon>
        <taxon>Gryllotalpicola</taxon>
    </lineage>
</organism>
<evidence type="ECO:0000313" key="3">
    <source>
        <dbReference type="EMBL" id="MFC4242927.1"/>
    </source>
</evidence>
<dbReference type="EMBL" id="JBHSCN010000003">
    <property type="protein sequence ID" value="MFC4242927.1"/>
    <property type="molecule type" value="Genomic_DNA"/>
</dbReference>